<dbReference type="EMBL" id="JACXVP010000009">
    <property type="protein sequence ID" value="KAG5585195.1"/>
    <property type="molecule type" value="Genomic_DNA"/>
</dbReference>
<dbReference type="Proteomes" id="UP000824120">
    <property type="component" value="Chromosome 9"/>
</dbReference>
<dbReference type="AlphaFoldDB" id="A0A9J5XA39"/>
<organism evidence="1 2">
    <name type="scientific">Solanum commersonii</name>
    <name type="common">Commerson's wild potato</name>
    <name type="synonym">Commerson's nightshade</name>
    <dbReference type="NCBI Taxonomy" id="4109"/>
    <lineage>
        <taxon>Eukaryota</taxon>
        <taxon>Viridiplantae</taxon>
        <taxon>Streptophyta</taxon>
        <taxon>Embryophyta</taxon>
        <taxon>Tracheophyta</taxon>
        <taxon>Spermatophyta</taxon>
        <taxon>Magnoliopsida</taxon>
        <taxon>eudicotyledons</taxon>
        <taxon>Gunneridae</taxon>
        <taxon>Pentapetalae</taxon>
        <taxon>asterids</taxon>
        <taxon>lamiids</taxon>
        <taxon>Solanales</taxon>
        <taxon>Solanaceae</taxon>
        <taxon>Solanoideae</taxon>
        <taxon>Solaneae</taxon>
        <taxon>Solanum</taxon>
    </lineage>
</organism>
<reference evidence="1 2" key="1">
    <citation type="submission" date="2020-09" db="EMBL/GenBank/DDBJ databases">
        <title>De no assembly of potato wild relative species, Solanum commersonii.</title>
        <authorList>
            <person name="Cho K."/>
        </authorList>
    </citation>
    <scope>NUCLEOTIDE SEQUENCE [LARGE SCALE GENOMIC DNA]</scope>
    <source>
        <strain evidence="1">LZ3.2</strain>
        <tissue evidence="1">Leaf</tissue>
    </source>
</reference>
<comment type="caution">
    <text evidence="1">The sequence shown here is derived from an EMBL/GenBank/DDBJ whole genome shotgun (WGS) entry which is preliminary data.</text>
</comment>
<evidence type="ECO:0000313" key="2">
    <source>
        <dbReference type="Proteomes" id="UP000824120"/>
    </source>
</evidence>
<proteinExistence type="predicted"/>
<sequence length="130" mass="14994">MHDYIESTSVSFERKCAHHSAEKIGPLKWLMQWDMVDLLVCHKLGVYSDNTTITPHPPPPRENEGYAFKFIRKQFPIRLCYCNDDKKRYKGQTKSNVGVYLPQHAFSHGKLYVALTRGISMPTKKSVGHD</sequence>
<evidence type="ECO:0000313" key="1">
    <source>
        <dbReference type="EMBL" id="KAG5585195.1"/>
    </source>
</evidence>
<keyword evidence="2" id="KW-1185">Reference proteome</keyword>
<protein>
    <submittedName>
        <fullName evidence="1">Uncharacterized protein</fullName>
    </submittedName>
</protein>
<accession>A0A9J5XA39</accession>
<dbReference type="OrthoDB" id="1934841at2759"/>
<gene>
    <name evidence="1" type="ORF">H5410_045629</name>
</gene>
<name>A0A9J5XA39_SOLCO</name>